<dbReference type="EMBL" id="VJNB01000026">
    <property type="protein sequence ID" value="TSE18163.1"/>
    <property type="molecule type" value="Genomic_DNA"/>
</dbReference>
<dbReference type="RefSeq" id="WP_143891513.1">
    <property type="nucleotide sequence ID" value="NZ_VJNB01000026.1"/>
</dbReference>
<dbReference type="AlphaFoldDB" id="A0A554W3M8"/>
<feature type="transmembrane region" description="Helical" evidence="1">
    <location>
        <begin position="23"/>
        <end position="43"/>
    </location>
</feature>
<name>A0A554W3M8_9BURK</name>
<gene>
    <name evidence="2" type="ORF">Talka_02331</name>
</gene>
<feature type="transmembrane region" description="Helical" evidence="1">
    <location>
        <begin position="101"/>
        <end position="120"/>
    </location>
</feature>
<proteinExistence type="predicted"/>
<keyword evidence="1" id="KW-1133">Transmembrane helix</keyword>
<accession>A0A554W3M8</accession>
<evidence type="ECO:0000256" key="1">
    <source>
        <dbReference type="SAM" id="Phobius"/>
    </source>
</evidence>
<dbReference type="OrthoDB" id="9804143at2"/>
<sequence>MAVAYRYGTSATVEGYLLVFNLLSWPVSLLFGVMSAVFIPRLVALQWDDPQGAALWQRPVTTWVWLLGAGLGIGVAVGFSPLLATGWLGLETEALRAAQAVLPWLAWMVTLDVVVGWHACQLMSRQRHANTFLWKFCSTPLLTPSRGLSFTS</sequence>
<keyword evidence="3" id="KW-1185">Reference proteome</keyword>
<keyword evidence="1" id="KW-0812">Transmembrane</keyword>
<evidence type="ECO:0000313" key="3">
    <source>
        <dbReference type="Proteomes" id="UP000315736"/>
    </source>
</evidence>
<comment type="caution">
    <text evidence="2">The sequence shown here is derived from an EMBL/GenBank/DDBJ whole genome shotgun (WGS) entry which is preliminary data.</text>
</comment>
<reference evidence="2 3" key="1">
    <citation type="submission" date="2019-07" db="EMBL/GenBank/DDBJ databases">
        <title>Tepidimonas alkaliphilus YIM 72238 draft genome.</title>
        <authorList>
            <person name="Da Costa M.S."/>
            <person name="Froufe H.J.C."/>
            <person name="Egas C."/>
            <person name="Albuquerque L."/>
        </authorList>
    </citation>
    <scope>NUCLEOTIDE SEQUENCE [LARGE SCALE GENOMIC DNA]</scope>
    <source>
        <strain evidence="2 3">YIM 72238</strain>
    </source>
</reference>
<dbReference type="Proteomes" id="UP000315736">
    <property type="component" value="Unassembled WGS sequence"/>
</dbReference>
<keyword evidence="1" id="KW-0472">Membrane</keyword>
<protein>
    <submittedName>
        <fullName evidence="2">Uncharacterized protein</fullName>
    </submittedName>
</protein>
<evidence type="ECO:0000313" key="2">
    <source>
        <dbReference type="EMBL" id="TSE18163.1"/>
    </source>
</evidence>
<organism evidence="2 3">
    <name type="scientific">Tepidimonas alkaliphilus</name>
    <dbReference type="NCBI Taxonomy" id="2588942"/>
    <lineage>
        <taxon>Bacteria</taxon>
        <taxon>Pseudomonadati</taxon>
        <taxon>Pseudomonadota</taxon>
        <taxon>Betaproteobacteria</taxon>
        <taxon>Burkholderiales</taxon>
        <taxon>Tepidimonas</taxon>
    </lineage>
</organism>
<feature type="transmembrane region" description="Helical" evidence="1">
    <location>
        <begin position="64"/>
        <end position="89"/>
    </location>
</feature>